<evidence type="ECO:0000259" key="1">
    <source>
        <dbReference type="Pfam" id="PF04248"/>
    </source>
</evidence>
<proteinExistence type="predicted"/>
<accession>A0A1G4YTA6</accession>
<evidence type="ECO:0000313" key="3">
    <source>
        <dbReference type="Proteomes" id="UP000198981"/>
    </source>
</evidence>
<dbReference type="InterPro" id="IPR007361">
    <property type="entry name" value="DUF427"/>
</dbReference>
<dbReference type="PANTHER" id="PTHR34310">
    <property type="entry name" value="DUF427 DOMAIN PROTEIN (AFU_ORTHOLOGUE AFUA_3G02220)"/>
    <property type="match status" value="1"/>
</dbReference>
<dbReference type="OrthoDB" id="9815163at2"/>
<dbReference type="EMBL" id="FMUH01000006">
    <property type="protein sequence ID" value="SCX56682.1"/>
    <property type="molecule type" value="Genomic_DNA"/>
</dbReference>
<sequence length="93" mass="10135">MTTATWNGTVIAESDDIVTVEGNAYFPLSSVREGVLSPTETTSHCPWKGDASYFSIEAGGQTNTDAAWTYREPKEAAKEITDRVAFWKGVEVS</sequence>
<keyword evidence="3" id="KW-1185">Reference proteome</keyword>
<evidence type="ECO:0000313" key="2">
    <source>
        <dbReference type="EMBL" id="SCX56682.1"/>
    </source>
</evidence>
<dbReference type="Gene3D" id="2.170.150.40">
    <property type="entry name" value="Domain of unknown function (DUF427)"/>
    <property type="match status" value="1"/>
</dbReference>
<dbReference type="STRING" id="1960309.SAMN03159343_3478"/>
<name>A0A1G4YTA6_9ACTN</name>
<reference evidence="3" key="1">
    <citation type="submission" date="2016-10" db="EMBL/GenBank/DDBJ databases">
        <authorList>
            <person name="Varghese N."/>
            <person name="Submissions S."/>
        </authorList>
    </citation>
    <scope>NUCLEOTIDE SEQUENCE [LARGE SCALE GENOMIC DNA]</scope>
    <source>
        <strain evidence="3">DSM 45722</strain>
    </source>
</reference>
<dbReference type="Proteomes" id="UP000198981">
    <property type="component" value="Unassembled WGS sequence"/>
</dbReference>
<dbReference type="RefSeq" id="WP_092806986.1">
    <property type="nucleotide sequence ID" value="NZ_FMUH01000006.1"/>
</dbReference>
<dbReference type="PANTHER" id="PTHR34310:SF5">
    <property type="entry name" value="DUF427 DOMAIN PROTEIN (AFU_ORTHOLOGUE AFUA_3G02220)"/>
    <property type="match status" value="1"/>
</dbReference>
<dbReference type="InterPro" id="IPR038694">
    <property type="entry name" value="DUF427_sf"/>
</dbReference>
<dbReference type="AlphaFoldDB" id="A0A1G4YTA6"/>
<organism evidence="2 3">
    <name type="scientific">Klenkia marina</name>
    <dbReference type="NCBI Taxonomy" id="1960309"/>
    <lineage>
        <taxon>Bacteria</taxon>
        <taxon>Bacillati</taxon>
        <taxon>Actinomycetota</taxon>
        <taxon>Actinomycetes</taxon>
        <taxon>Geodermatophilales</taxon>
        <taxon>Geodermatophilaceae</taxon>
        <taxon>Klenkia</taxon>
    </lineage>
</organism>
<gene>
    <name evidence="2" type="ORF">SAMN03159343_3478</name>
</gene>
<protein>
    <submittedName>
        <fullName evidence="2">Uncharacterized conserved protein, DUF427 family</fullName>
    </submittedName>
</protein>
<dbReference type="Pfam" id="PF04248">
    <property type="entry name" value="NTP_transf_9"/>
    <property type="match status" value="1"/>
</dbReference>
<feature type="domain" description="DUF427" evidence="1">
    <location>
        <begin position="3"/>
        <end position="88"/>
    </location>
</feature>